<dbReference type="GO" id="GO:0001907">
    <property type="term" value="P:symbiont-mediated killing of host cell"/>
    <property type="evidence" value="ECO:0007669"/>
    <property type="project" value="InterPro"/>
</dbReference>
<proteinExistence type="inferred from homology"/>
<feature type="transmembrane region" description="Helical" evidence="6">
    <location>
        <begin position="21"/>
        <end position="53"/>
    </location>
</feature>
<dbReference type="Gene3D" id="2.60.120.260">
    <property type="entry name" value="Galactose-binding domain-like"/>
    <property type="match status" value="1"/>
</dbReference>
<evidence type="ECO:0000259" key="9">
    <source>
        <dbReference type="Pfam" id="PF03945"/>
    </source>
</evidence>
<dbReference type="InterPro" id="IPR005638">
    <property type="entry name" value="Pest_crys_dom-III"/>
</dbReference>
<dbReference type="Gene3D" id="1.20.190.10">
    <property type="entry name" value="Pesticidal crystal protein, N-terminal domain"/>
    <property type="match status" value="1"/>
</dbReference>
<dbReference type="CDD" id="cd04085">
    <property type="entry name" value="delta_endotoxin_C"/>
    <property type="match status" value="1"/>
</dbReference>
<dbReference type="Pfam" id="PF03945">
    <property type="entry name" value="Endotoxin_N"/>
    <property type="match status" value="1"/>
</dbReference>
<evidence type="ECO:0000256" key="2">
    <source>
        <dbReference type="ARBA" id="ARBA00022656"/>
    </source>
</evidence>
<dbReference type="InterPro" id="IPR001178">
    <property type="entry name" value="Pest_cryst_dom_II"/>
</dbReference>
<dbReference type="InterPro" id="IPR008979">
    <property type="entry name" value="Galactose-bd-like_sf"/>
</dbReference>
<organism evidence="10 11">
    <name type="scientific">Bacillus mycoides</name>
    <dbReference type="NCBI Taxonomy" id="1405"/>
    <lineage>
        <taxon>Bacteria</taxon>
        <taxon>Bacillati</taxon>
        <taxon>Bacillota</taxon>
        <taxon>Bacilli</taxon>
        <taxon>Bacillales</taxon>
        <taxon>Bacillaceae</taxon>
        <taxon>Bacillus</taxon>
        <taxon>Bacillus cereus group</taxon>
    </lineage>
</organism>
<keyword evidence="3" id="KW-0749">Sporulation</keyword>
<protein>
    <recommendedName>
        <fullName evidence="5">Crystaline entomocidal protoxin</fullName>
    </recommendedName>
</protein>
<feature type="domain" description="Pesticidal crystal protein" evidence="8">
    <location>
        <begin position="474"/>
        <end position="609"/>
    </location>
</feature>
<evidence type="ECO:0000259" key="8">
    <source>
        <dbReference type="Pfam" id="PF03944"/>
    </source>
</evidence>
<geneLocation type="plasmid" evidence="10 11">
    <name>unnamed2</name>
</geneLocation>
<dbReference type="RefSeq" id="WP_085313392.1">
    <property type="nucleotide sequence ID" value="NZ_CP020745.1"/>
</dbReference>
<dbReference type="InterPro" id="IPR036399">
    <property type="entry name" value="Pest_cryst_cen_dom_sf"/>
</dbReference>
<accession>A0A1W6AIQ7</accession>
<keyword evidence="4" id="KW-0843">Virulence</keyword>
<evidence type="ECO:0000256" key="3">
    <source>
        <dbReference type="ARBA" id="ARBA00022969"/>
    </source>
</evidence>
<comment type="similarity">
    <text evidence="1">Belongs to the delta endotoxin family.</text>
</comment>
<sequence>MDVSKLCLNVQFSRNGMVRPIAVIGAILALVPSPGAPIGAVFTLFTTIIPYLWPRNETIVWEEFTHRGLNLIRPELTPAEIEIIVTPLKGYYNALREQLENFEREFAIWDRNKNAATTGDVLRRFSAIDAAIISLKHQLTVDVRNKPALLSLYAQTANIDLILFQRGAKYGDEWARYARNQPIPFKTSKEYYSSLIEKIKTYTNDIAETYRNGLNIIKNKPNISWDIFNQYRREMNLSALDLVALFPNYDICKYPISTKTELTRKVYMSSFYLQALEQRENLESLENQLTHPPSLFTWLNGLSLYTIRENFNPALQVSSLSGLQATSRYTQNPTILPNPAQGIRNGTPTPIGLNNLFIYKLSMSQYHDPNGCYPIAGISDMTFYKSDYNGNSPATQTYQAGRNSTNIINTFMNGPQNASTSNNISIKQTNHILSDIKMTYSRTGGIYPLYTFGYSFAWTHTSVDPDNLIVPNRITQIPAVKANYISPSSRVVKGPGHTGGDLLRLDDMEVTCKLNSRETENYKIRLRYAANKEVRLRINLFSIPTVEFYATSTLQTGSNLDYLKYEDFGYVDIPVNIAAYGEQRVGLANISPDLNAIILVDRIEFIPVNTPKCSISTSNTTTLEYEGERNLEKTKNAVNDLFTN</sequence>
<evidence type="ECO:0000256" key="4">
    <source>
        <dbReference type="ARBA" id="ARBA00023026"/>
    </source>
</evidence>
<dbReference type="AlphaFoldDB" id="A0A1W6AIQ7"/>
<feature type="domain" description="Pesticidal crystal protein" evidence="9">
    <location>
        <begin position="24"/>
        <end position="250"/>
    </location>
</feature>
<dbReference type="InterPro" id="IPR036716">
    <property type="entry name" value="Pest_crys_N_sf"/>
</dbReference>
<dbReference type="Gene3D" id="2.100.10.10">
    <property type="entry name" value="Pesticidal crystal protein, central domain"/>
    <property type="match status" value="1"/>
</dbReference>
<dbReference type="Pfam" id="PF03944">
    <property type="entry name" value="Endotoxin_C"/>
    <property type="match status" value="1"/>
</dbReference>
<keyword evidence="6" id="KW-0812">Transmembrane</keyword>
<dbReference type="SUPFAM" id="SSF51096">
    <property type="entry name" value="delta-Endotoxin (insectocide), middle domain"/>
    <property type="match status" value="1"/>
</dbReference>
<dbReference type="GO" id="GO:0090729">
    <property type="term" value="F:toxin activity"/>
    <property type="evidence" value="ECO:0007669"/>
    <property type="project" value="UniProtKB-KW"/>
</dbReference>
<dbReference type="EMBL" id="CP020745">
    <property type="protein sequence ID" value="ARJ25665.1"/>
    <property type="molecule type" value="Genomic_DNA"/>
</dbReference>
<keyword evidence="2" id="KW-0800">Toxin</keyword>
<evidence type="ECO:0000313" key="10">
    <source>
        <dbReference type="EMBL" id="ARJ25665.1"/>
    </source>
</evidence>
<gene>
    <name evidence="10" type="ORF">B7492_31995</name>
</gene>
<evidence type="ECO:0000256" key="5">
    <source>
        <dbReference type="ARBA" id="ARBA00029653"/>
    </source>
</evidence>
<keyword evidence="6" id="KW-0472">Membrane</keyword>
<dbReference type="SUPFAM" id="SSF56849">
    <property type="entry name" value="delta-Endotoxin (insectocide), N-terminal domain"/>
    <property type="match status" value="1"/>
</dbReference>
<keyword evidence="6" id="KW-1133">Transmembrane helix</keyword>
<reference evidence="10 11" key="1">
    <citation type="submission" date="2017-04" db="EMBL/GenBank/DDBJ databases">
        <title>The Characteristic of a Fine Plant Growth-Promoting Rhizobacteria Bacillus mycoides Gnyt1 and its Whole Genome Sequencing Analysis.</title>
        <authorList>
            <person name="Li J.H."/>
            <person name="Yao T."/>
        </authorList>
    </citation>
    <scope>NUCLEOTIDE SEQUENCE [LARGE SCALE GENOMIC DNA]</scope>
    <source>
        <strain evidence="10 11">Gnyt1</strain>
        <plasmid evidence="11">Plasmid unnamed2</plasmid>
    </source>
</reference>
<dbReference type="GO" id="GO:0005102">
    <property type="term" value="F:signaling receptor binding"/>
    <property type="evidence" value="ECO:0007669"/>
    <property type="project" value="InterPro"/>
</dbReference>
<evidence type="ECO:0000259" key="7">
    <source>
        <dbReference type="Pfam" id="PF00555"/>
    </source>
</evidence>
<dbReference type="Pfam" id="PF00555">
    <property type="entry name" value="Endotoxin_M"/>
    <property type="match status" value="1"/>
</dbReference>
<feature type="domain" description="Pesticidal crystal protein" evidence="7">
    <location>
        <begin position="258"/>
        <end position="464"/>
    </location>
</feature>
<evidence type="ECO:0000256" key="6">
    <source>
        <dbReference type="SAM" id="Phobius"/>
    </source>
</evidence>
<dbReference type="InterPro" id="IPR005639">
    <property type="entry name" value="Pest_crys_dom_I"/>
</dbReference>
<dbReference type="SUPFAM" id="SSF49785">
    <property type="entry name" value="Galactose-binding domain-like"/>
    <property type="match status" value="1"/>
</dbReference>
<keyword evidence="10" id="KW-0614">Plasmid</keyword>
<evidence type="ECO:0000256" key="1">
    <source>
        <dbReference type="ARBA" id="ARBA00007819"/>
    </source>
</evidence>
<name>A0A1W6AIQ7_BACMY</name>
<dbReference type="GO" id="GO:0030435">
    <property type="term" value="P:sporulation resulting in formation of a cellular spore"/>
    <property type="evidence" value="ECO:0007669"/>
    <property type="project" value="UniProtKB-KW"/>
</dbReference>
<dbReference type="Proteomes" id="UP000192932">
    <property type="component" value="Plasmid unnamed2"/>
</dbReference>
<evidence type="ECO:0000313" key="11">
    <source>
        <dbReference type="Proteomes" id="UP000192932"/>
    </source>
</evidence>